<evidence type="ECO:0000313" key="5">
    <source>
        <dbReference type="Proteomes" id="UP001064489"/>
    </source>
</evidence>
<dbReference type="InterPro" id="IPR001878">
    <property type="entry name" value="Znf_CCHC"/>
</dbReference>
<dbReference type="AlphaFoldDB" id="A0AAD5J4Q5"/>
<dbReference type="GO" id="GO:0008270">
    <property type="term" value="F:zinc ion binding"/>
    <property type="evidence" value="ECO:0007669"/>
    <property type="project" value="UniProtKB-KW"/>
</dbReference>
<evidence type="ECO:0000313" key="4">
    <source>
        <dbReference type="EMBL" id="KAI9185518.1"/>
    </source>
</evidence>
<dbReference type="InterPro" id="IPR036875">
    <property type="entry name" value="Znf_CCHC_sf"/>
</dbReference>
<evidence type="ECO:0000259" key="3">
    <source>
        <dbReference type="PROSITE" id="PS50158"/>
    </source>
</evidence>
<organism evidence="4 5">
    <name type="scientific">Acer negundo</name>
    <name type="common">Box elder</name>
    <dbReference type="NCBI Taxonomy" id="4023"/>
    <lineage>
        <taxon>Eukaryota</taxon>
        <taxon>Viridiplantae</taxon>
        <taxon>Streptophyta</taxon>
        <taxon>Embryophyta</taxon>
        <taxon>Tracheophyta</taxon>
        <taxon>Spermatophyta</taxon>
        <taxon>Magnoliopsida</taxon>
        <taxon>eudicotyledons</taxon>
        <taxon>Gunneridae</taxon>
        <taxon>Pentapetalae</taxon>
        <taxon>rosids</taxon>
        <taxon>malvids</taxon>
        <taxon>Sapindales</taxon>
        <taxon>Sapindaceae</taxon>
        <taxon>Hippocastanoideae</taxon>
        <taxon>Acereae</taxon>
        <taxon>Acer</taxon>
    </lineage>
</organism>
<comment type="caution">
    <text evidence="4">The sequence shown here is derived from an EMBL/GenBank/DDBJ whole genome shotgun (WGS) entry which is preliminary data.</text>
</comment>
<keyword evidence="1" id="KW-0479">Metal-binding</keyword>
<dbReference type="PANTHER" id="PTHR47592">
    <property type="entry name" value="PBF68 PROTEIN"/>
    <property type="match status" value="1"/>
</dbReference>
<keyword evidence="1" id="KW-0863">Zinc-finger</keyword>
<reference evidence="4" key="2">
    <citation type="submission" date="2023-02" db="EMBL/GenBank/DDBJ databases">
        <authorList>
            <person name="Swenson N.G."/>
            <person name="Wegrzyn J.L."/>
            <person name="Mcevoy S.L."/>
        </authorList>
    </citation>
    <scope>NUCLEOTIDE SEQUENCE</scope>
    <source>
        <strain evidence="4">91603</strain>
        <tissue evidence="4">Leaf</tissue>
    </source>
</reference>
<dbReference type="PANTHER" id="PTHR47592:SF27">
    <property type="entry name" value="OS08G0421700 PROTEIN"/>
    <property type="match status" value="1"/>
</dbReference>
<keyword evidence="1" id="KW-0862">Zinc</keyword>
<dbReference type="Proteomes" id="UP001064489">
    <property type="component" value="Chromosome 3"/>
</dbReference>
<evidence type="ECO:0000256" key="2">
    <source>
        <dbReference type="SAM" id="MobiDB-lite"/>
    </source>
</evidence>
<dbReference type="SUPFAM" id="SSF57756">
    <property type="entry name" value="Retrovirus zinc finger-like domains"/>
    <property type="match status" value="1"/>
</dbReference>
<sequence>MDLNIKNVESNNNCAPERFSGQNFKRWQARMKFWLTTLGIFYIIDAPSIPDSKEEPGRTHALKVQKEQDYLCHGKICSRLEDNLFDIYYQIPSAHDLLYALEKKYSTEDVGLEKYHMGKYLDFKMIEGKSIIDQTHELQHLVLELNQAGIPIHEKFVVAAIIEKLSNSWKIFGLYLKQKRETISLDDFLVSLQKEEKTRERDIILKPPSSDFQAKANVVLGQKPKFKKKDFQKKSNNLGPNQKIKKDKSKVECYVCHKNGHYARECFQRKGKKGKSFEGQVNMTIGGDSTASRGEPESGGRVTKKDASVAQVCGQGRVDLKLTSGKVLSLHGVLHVPSSGRI</sequence>
<dbReference type="PROSITE" id="PS50158">
    <property type="entry name" value="ZF_CCHC"/>
    <property type="match status" value="1"/>
</dbReference>
<dbReference type="Pfam" id="PF14223">
    <property type="entry name" value="Retrotran_gag_2"/>
    <property type="match status" value="1"/>
</dbReference>
<evidence type="ECO:0000256" key="1">
    <source>
        <dbReference type="PROSITE-ProRule" id="PRU00047"/>
    </source>
</evidence>
<feature type="compositionally biased region" description="Basic and acidic residues" evidence="2">
    <location>
        <begin position="294"/>
        <end position="306"/>
    </location>
</feature>
<gene>
    <name evidence="4" type="ORF">LWI28_008088</name>
</gene>
<reference evidence="4" key="1">
    <citation type="journal article" date="2022" name="Plant J.">
        <title>Strategies of tolerance reflected in two North American maple genomes.</title>
        <authorList>
            <person name="McEvoy S.L."/>
            <person name="Sezen U.U."/>
            <person name="Trouern-Trend A."/>
            <person name="McMahon S.M."/>
            <person name="Schaberg P.G."/>
            <person name="Yang J."/>
            <person name="Wegrzyn J.L."/>
            <person name="Swenson N.G."/>
        </authorList>
    </citation>
    <scope>NUCLEOTIDE SEQUENCE</scope>
    <source>
        <strain evidence="4">91603</strain>
    </source>
</reference>
<accession>A0AAD5J4Q5</accession>
<name>A0AAD5J4Q5_ACENE</name>
<keyword evidence="5" id="KW-1185">Reference proteome</keyword>
<feature type="domain" description="CCHC-type" evidence="3">
    <location>
        <begin position="253"/>
        <end position="266"/>
    </location>
</feature>
<dbReference type="Gene3D" id="4.10.60.10">
    <property type="entry name" value="Zinc finger, CCHC-type"/>
    <property type="match status" value="1"/>
</dbReference>
<feature type="region of interest" description="Disordered" evidence="2">
    <location>
        <begin position="284"/>
        <end position="306"/>
    </location>
</feature>
<dbReference type="EMBL" id="JAJSOW010000100">
    <property type="protein sequence ID" value="KAI9185518.1"/>
    <property type="molecule type" value="Genomic_DNA"/>
</dbReference>
<dbReference type="GO" id="GO:0003676">
    <property type="term" value="F:nucleic acid binding"/>
    <property type="evidence" value="ECO:0007669"/>
    <property type="project" value="InterPro"/>
</dbReference>
<proteinExistence type="predicted"/>
<protein>
    <recommendedName>
        <fullName evidence="3">CCHC-type domain-containing protein</fullName>
    </recommendedName>
</protein>